<comment type="caution">
    <text evidence="9">The sequence shown here is derived from an EMBL/GenBank/DDBJ whole genome shotgun (WGS) entry which is preliminary data.</text>
</comment>
<feature type="domain" description="Glycine transporter" evidence="8">
    <location>
        <begin position="30"/>
        <end position="104"/>
    </location>
</feature>
<evidence type="ECO:0000256" key="1">
    <source>
        <dbReference type="ARBA" id="ARBA00004651"/>
    </source>
</evidence>
<evidence type="ECO:0000256" key="3">
    <source>
        <dbReference type="ARBA" id="ARBA00022475"/>
    </source>
</evidence>
<evidence type="ECO:0000313" key="10">
    <source>
        <dbReference type="Proteomes" id="UP001255601"/>
    </source>
</evidence>
<dbReference type="EMBL" id="JAVIZC010000003">
    <property type="protein sequence ID" value="MDR6103942.1"/>
    <property type="molecule type" value="Genomic_DNA"/>
</dbReference>
<feature type="transmembrane region" description="Helical" evidence="7">
    <location>
        <begin position="114"/>
        <end position="135"/>
    </location>
</feature>
<keyword evidence="3" id="KW-1003">Cell membrane</keyword>
<evidence type="ECO:0000256" key="2">
    <source>
        <dbReference type="ARBA" id="ARBA00008193"/>
    </source>
</evidence>
<reference evidence="9" key="1">
    <citation type="submission" date="2023-08" db="EMBL/GenBank/DDBJ databases">
        <title>Functional and genomic diversity of the sorghum phyllosphere microbiome.</title>
        <authorList>
            <person name="Shade A."/>
        </authorList>
    </citation>
    <scope>NUCLEOTIDE SEQUENCE</scope>
    <source>
        <strain evidence="9">SORGH_AS_0974</strain>
    </source>
</reference>
<protein>
    <submittedName>
        <fullName evidence="9">Membrane protein YeiH</fullName>
    </submittedName>
</protein>
<dbReference type="Pfam" id="PF03458">
    <property type="entry name" value="Gly_transporter"/>
    <property type="match status" value="2"/>
</dbReference>
<feature type="transmembrane region" description="Helical" evidence="7">
    <location>
        <begin position="54"/>
        <end position="75"/>
    </location>
</feature>
<dbReference type="PANTHER" id="PTHR30506:SF3">
    <property type="entry name" value="UPF0126 INNER MEMBRANE PROTEIN YADS-RELATED"/>
    <property type="match status" value="1"/>
</dbReference>
<dbReference type="PANTHER" id="PTHR30506">
    <property type="entry name" value="INNER MEMBRANE PROTEIN"/>
    <property type="match status" value="1"/>
</dbReference>
<feature type="transmembrane region" description="Helical" evidence="7">
    <location>
        <begin position="203"/>
        <end position="220"/>
    </location>
</feature>
<accession>A0AAJ2BFE5</accession>
<keyword evidence="5 7" id="KW-1133">Transmembrane helix</keyword>
<comment type="similarity">
    <text evidence="2">Belongs to the UPF0126 family.</text>
</comment>
<evidence type="ECO:0000256" key="5">
    <source>
        <dbReference type="ARBA" id="ARBA00022989"/>
    </source>
</evidence>
<dbReference type="GO" id="GO:0005886">
    <property type="term" value="C:plasma membrane"/>
    <property type="evidence" value="ECO:0007669"/>
    <property type="project" value="UniProtKB-SubCell"/>
</dbReference>
<evidence type="ECO:0000256" key="6">
    <source>
        <dbReference type="ARBA" id="ARBA00023136"/>
    </source>
</evidence>
<feature type="domain" description="Glycine transporter" evidence="8">
    <location>
        <begin position="116"/>
        <end position="188"/>
    </location>
</feature>
<dbReference type="AlphaFoldDB" id="A0AAJ2BFE5"/>
<feature type="transmembrane region" description="Helical" evidence="7">
    <location>
        <begin position="23"/>
        <end position="47"/>
    </location>
</feature>
<evidence type="ECO:0000313" key="9">
    <source>
        <dbReference type="EMBL" id="MDR6103942.1"/>
    </source>
</evidence>
<evidence type="ECO:0000259" key="8">
    <source>
        <dbReference type="Pfam" id="PF03458"/>
    </source>
</evidence>
<keyword evidence="4 7" id="KW-0812">Transmembrane</keyword>
<feature type="transmembrane region" description="Helical" evidence="7">
    <location>
        <begin position="173"/>
        <end position="197"/>
    </location>
</feature>
<comment type="subcellular location">
    <subcellularLocation>
        <location evidence="1">Cell membrane</location>
        <topology evidence="1">Multi-pass membrane protein</topology>
    </subcellularLocation>
</comment>
<feature type="transmembrane region" description="Helical" evidence="7">
    <location>
        <begin position="81"/>
        <end position="102"/>
    </location>
</feature>
<keyword evidence="6 7" id="KW-0472">Membrane</keyword>
<sequence>MARSITRRACVTLTATTEIKERLFMSLLAFLDYAGVAVFAATGALAASRKQLDFIGFMFFAAATGIGGGTLRDVVLGRAPVFWVINPTYILVCVGVAALVYFTAHLFESRYRLLIWLDAVGLSAYCVMGAAKGLAATGSPTVAIVTGTMTATFGGVLRDVLAGEPSVLLRPEIYISCALAGACVFTGVHFLGAPLIVSSTAGILTAFGIRSGALIFGWTFPPYRSRPGRPPEDVM</sequence>
<name>A0AAJ2BFE5_9HYPH</name>
<evidence type="ECO:0000256" key="7">
    <source>
        <dbReference type="SAM" id="Phobius"/>
    </source>
</evidence>
<dbReference type="InterPro" id="IPR005115">
    <property type="entry name" value="Gly_transporter"/>
</dbReference>
<gene>
    <name evidence="9" type="ORF">QE369_004139</name>
</gene>
<organism evidence="9 10">
    <name type="scientific">Agrobacterium larrymoorei</name>
    <dbReference type="NCBI Taxonomy" id="160699"/>
    <lineage>
        <taxon>Bacteria</taxon>
        <taxon>Pseudomonadati</taxon>
        <taxon>Pseudomonadota</taxon>
        <taxon>Alphaproteobacteria</taxon>
        <taxon>Hyphomicrobiales</taxon>
        <taxon>Rhizobiaceae</taxon>
        <taxon>Rhizobium/Agrobacterium group</taxon>
        <taxon>Agrobacterium</taxon>
    </lineage>
</organism>
<dbReference type="Proteomes" id="UP001255601">
    <property type="component" value="Unassembled WGS sequence"/>
</dbReference>
<feature type="transmembrane region" description="Helical" evidence="7">
    <location>
        <begin position="141"/>
        <end position="161"/>
    </location>
</feature>
<evidence type="ECO:0000256" key="4">
    <source>
        <dbReference type="ARBA" id="ARBA00022692"/>
    </source>
</evidence>
<proteinExistence type="inferred from homology"/>